<feature type="domain" description="Sushi" evidence="7">
    <location>
        <begin position="273"/>
        <end position="335"/>
    </location>
</feature>
<keyword evidence="5" id="KW-0325">Glycoprotein</keyword>
<feature type="disulfide bond" evidence="6">
    <location>
        <begin position="243"/>
        <end position="270"/>
    </location>
</feature>
<evidence type="ECO:0000256" key="4">
    <source>
        <dbReference type="ARBA" id="ARBA00023157"/>
    </source>
</evidence>
<reference evidence="8" key="1">
    <citation type="submission" date="2025-08" db="UniProtKB">
        <authorList>
            <consortium name="Ensembl"/>
        </authorList>
    </citation>
    <scope>IDENTIFICATION</scope>
</reference>
<proteinExistence type="predicted"/>
<evidence type="ECO:0000313" key="8">
    <source>
        <dbReference type="Ensembl" id="ENSBOBP00000007216.1"/>
    </source>
</evidence>
<dbReference type="PROSITE" id="PS50923">
    <property type="entry name" value="SUSHI"/>
    <property type="match status" value="6"/>
</dbReference>
<dbReference type="InterPro" id="IPR035976">
    <property type="entry name" value="Sushi/SCR/CCP_sf"/>
</dbReference>
<dbReference type="FunFam" id="2.10.70.10:FF:000014">
    <property type="entry name" value="Membrane cofactor protein"/>
    <property type="match status" value="2"/>
</dbReference>
<dbReference type="CDD" id="cd00033">
    <property type="entry name" value="CCP"/>
    <property type="match status" value="6"/>
</dbReference>
<keyword evidence="2" id="KW-0732">Signal</keyword>
<evidence type="ECO:0000256" key="2">
    <source>
        <dbReference type="ARBA" id="ARBA00022729"/>
    </source>
</evidence>
<dbReference type="SUPFAM" id="SSF57535">
    <property type="entry name" value="Complement control module/SCR domain"/>
    <property type="match status" value="7"/>
</dbReference>
<protein>
    <recommendedName>
        <fullName evidence="7">Sushi domain-containing protein</fullName>
    </recommendedName>
</protein>
<keyword evidence="3" id="KW-0677">Repeat</keyword>
<keyword evidence="9" id="KW-1185">Reference proteome</keyword>
<organism evidence="8 9">
    <name type="scientific">Bubo bubo</name>
    <name type="common">Eurasian eagle-owl</name>
    <name type="synonym">Strix bubo</name>
    <dbReference type="NCBI Taxonomy" id="30461"/>
    <lineage>
        <taxon>Eukaryota</taxon>
        <taxon>Metazoa</taxon>
        <taxon>Chordata</taxon>
        <taxon>Craniata</taxon>
        <taxon>Vertebrata</taxon>
        <taxon>Euteleostomi</taxon>
        <taxon>Archelosauria</taxon>
        <taxon>Archosauria</taxon>
        <taxon>Dinosauria</taxon>
        <taxon>Saurischia</taxon>
        <taxon>Theropoda</taxon>
        <taxon>Coelurosauria</taxon>
        <taxon>Aves</taxon>
        <taxon>Neognathae</taxon>
        <taxon>Neoaves</taxon>
        <taxon>Telluraves</taxon>
        <taxon>Strigiformes</taxon>
        <taxon>Strigidae</taxon>
        <taxon>Bubo</taxon>
    </lineage>
</organism>
<dbReference type="Proteomes" id="UP000694567">
    <property type="component" value="Unplaced"/>
</dbReference>
<dbReference type="AlphaFoldDB" id="A0A8C0EP88"/>
<feature type="domain" description="Sushi" evidence="7">
    <location>
        <begin position="89"/>
        <end position="148"/>
    </location>
</feature>
<accession>A0A8C0EP88</accession>
<keyword evidence="4 6" id="KW-1015">Disulfide bond</keyword>
<dbReference type="InterPro" id="IPR000436">
    <property type="entry name" value="Sushi_SCR_CCP_dom"/>
</dbReference>
<evidence type="ECO:0000256" key="1">
    <source>
        <dbReference type="ARBA" id="ARBA00022659"/>
    </source>
</evidence>
<feature type="domain" description="Sushi" evidence="7">
    <location>
        <begin position="379"/>
        <end position="437"/>
    </location>
</feature>
<dbReference type="PANTHER" id="PTHR19325:SF575">
    <property type="entry name" value="LOCOMOTION-RELATED PROTEIN HIKARU GENKI"/>
    <property type="match status" value="1"/>
</dbReference>
<name>A0A8C0EP88_BUBBB</name>
<evidence type="ECO:0000313" key="9">
    <source>
        <dbReference type="Proteomes" id="UP000694567"/>
    </source>
</evidence>
<keyword evidence="1 6" id="KW-0768">Sushi</keyword>
<dbReference type="SMART" id="SM00032">
    <property type="entry name" value="CCP"/>
    <property type="match status" value="6"/>
</dbReference>
<reference evidence="8" key="2">
    <citation type="submission" date="2025-09" db="UniProtKB">
        <authorList>
            <consortium name="Ensembl"/>
        </authorList>
    </citation>
    <scope>IDENTIFICATION</scope>
</reference>
<feature type="domain" description="Sushi" evidence="7">
    <location>
        <begin position="149"/>
        <end position="212"/>
    </location>
</feature>
<feature type="domain" description="Sushi" evidence="7">
    <location>
        <begin position="213"/>
        <end position="272"/>
    </location>
</feature>
<evidence type="ECO:0000256" key="6">
    <source>
        <dbReference type="PROSITE-ProRule" id="PRU00302"/>
    </source>
</evidence>
<evidence type="ECO:0000256" key="3">
    <source>
        <dbReference type="ARBA" id="ARBA00022737"/>
    </source>
</evidence>
<dbReference type="Ensembl" id="ENSBOBT00000007413.1">
    <property type="protein sequence ID" value="ENSBOBP00000007216.1"/>
    <property type="gene ID" value="ENSBOBG00000004771.1"/>
</dbReference>
<evidence type="ECO:0000256" key="5">
    <source>
        <dbReference type="ARBA" id="ARBA00023180"/>
    </source>
</evidence>
<dbReference type="Pfam" id="PF00084">
    <property type="entry name" value="Sushi"/>
    <property type="match status" value="6"/>
</dbReference>
<dbReference type="PANTHER" id="PTHR19325">
    <property type="entry name" value="COMPLEMENT COMPONENT-RELATED SUSHI DOMAIN-CONTAINING"/>
    <property type="match status" value="1"/>
</dbReference>
<dbReference type="InterPro" id="IPR050350">
    <property type="entry name" value="Compl-Cell_Adhes-Reg"/>
</dbReference>
<evidence type="ECO:0000259" key="7">
    <source>
        <dbReference type="PROSITE" id="PS50923"/>
    </source>
</evidence>
<feature type="domain" description="Sushi" evidence="7">
    <location>
        <begin position="26"/>
        <end position="88"/>
    </location>
</feature>
<comment type="caution">
    <text evidence="6">Lacks conserved residue(s) required for the propagation of feature annotation.</text>
</comment>
<dbReference type="Gene3D" id="2.10.70.10">
    <property type="entry name" value="Complement Module, domain 1"/>
    <property type="match status" value="7"/>
</dbReference>
<sequence length="460" mass="49631">MGLCGDGPVWEKGAWAAWGGAVAAWEGLTLPPRFVFAEPVTPLEPSYAVGATQRYKCRPGYTRARGKTPVVTCLENSTWSENPDFCIGKSCGPPDIPNGSFNYTTDLLFGATITYTCNIGYRLLGKESAQCVLRGNEVSWNADPYCEKIPCLAPPVIENGQLTDGNRDFVFGMAVTYSCNKGFSLIGDSTIHCAADDKLNGVWSGPAPECKVVRCKNPEVKNGKKSSGFGTVYTYKDTVTFECDPGHLLNGSYVVTCEADNSWKPPLPMCDPILCGPAPHFPFAELTSAVGDSSLAGTKLSYRCKPGYAAASGRSSVVTCLSDKTWSADPDFCIRQRCSPPTIENGDVIADNFLFETVVTFTCHPGRWGSWAVASTPQLPCARLQWGRTLSGAFVYGSVVVYKCKDGFTLDGAASIRCTVDHQDHGVWSKPTPECTRTEASYLSPVGIFPLLLALLIMNI</sequence>